<name>A0ABP9XG70_9DEIO</name>
<evidence type="ECO:0000313" key="2">
    <source>
        <dbReference type="EMBL" id="GAA5534360.1"/>
    </source>
</evidence>
<dbReference type="PROSITE" id="PS51186">
    <property type="entry name" value="GNAT"/>
    <property type="match status" value="1"/>
</dbReference>
<protein>
    <recommendedName>
        <fullName evidence="1">N-acetyltransferase domain-containing protein</fullName>
    </recommendedName>
</protein>
<dbReference type="InterPro" id="IPR000182">
    <property type="entry name" value="GNAT_dom"/>
</dbReference>
<feature type="domain" description="N-acetyltransferase" evidence="1">
    <location>
        <begin position="113"/>
        <end position="243"/>
    </location>
</feature>
<dbReference type="Gene3D" id="3.40.630.30">
    <property type="match status" value="1"/>
</dbReference>
<accession>A0ABP9XG70</accession>
<proteinExistence type="predicted"/>
<evidence type="ECO:0000313" key="3">
    <source>
        <dbReference type="Proteomes" id="UP001404956"/>
    </source>
</evidence>
<gene>
    <name evidence="2" type="ORF">Dalu01_02768</name>
</gene>
<dbReference type="RefSeq" id="WP_345455705.1">
    <property type="nucleotide sequence ID" value="NZ_BAABRV010000007.1"/>
</dbReference>
<dbReference type="SUPFAM" id="SSF55729">
    <property type="entry name" value="Acyl-CoA N-acyltransferases (Nat)"/>
    <property type="match status" value="1"/>
</dbReference>
<dbReference type="InterPro" id="IPR016181">
    <property type="entry name" value="Acyl_CoA_acyltransferase"/>
</dbReference>
<dbReference type="EMBL" id="BAABRV010000007">
    <property type="protein sequence ID" value="GAA5534360.1"/>
    <property type="molecule type" value="Genomic_DNA"/>
</dbReference>
<sequence>MTADLLPRLARVEATGHARYGVFGEVQHFGPLVAVHAGPDLPVNTAWHVGSGPTTDDDLAAFEAFSAAHAQPATLHLLSCTAPDLLALLASRGYALTGALHLYTYALTDLPPPPVLPVQQDADPDVWADLAAQAFGPGSEAISRLNARLAGPHHLVALVEGTPAGVAALSAWKGVAAFYSAATLPAWRCRGVQTALLAARLHLAARLGADLASVFVRPGSGSERNVRRAGFRLTGMRLTLTRG</sequence>
<dbReference type="Proteomes" id="UP001404956">
    <property type="component" value="Unassembled WGS sequence"/>
</dbReference>
<reference evidence="2 3" key="1">
    <citation type="submission" date="2024-02" db="EMBL/GenBank/DDBJ databases">
        <title>Deinococcus aluminii NBRC 112889.</title>
        <authorList>
            <person name="Ichikawa N."/>
            <person name="Katano-Makiyama Y."/>
            <person name="Hidaka K."/>
        </authorList>
    </citation>
    <scope>NUCLEOTIDE SEQUENCE [LARGE SCALE GENOMIC DNA]</scope>
    <source>
        <strain evidence="2 3">NBRC 112889</strain>
    </source>
</reference>
<dbReference type="Pfam" id="PF00583">
    <property type="entry name" value="Acetyltransf_1"/>
    <property type="match status" value="1"/>
</dbReference>
<evidence type="ECO:0000259" key="1">
    <source>
        <dbReference type="PROSITE" id="PS51186"/>
    </source>
</evidence>
<comment type="caution">
    <text evidence="2">The sequence shown here is derived from an EMBL/GenBank/DDBJ whole genome shotgun (WGS) entry which is preliminary data.</text>
</comment>
<keyword evidence="3" id="KW-1185">Reference proteome</keyword>
<organism evidence="2 3">
    <name type="scientific">Deinococcus aluminii</name>
    <dbReference type="NCBI Taxonomy" id="1656885"/>
    <lineage>
        <taxon>Bacteria</taxon>
        <taxon>Thermotogati</taxon>
        <taxon>Deinococcota</taxon>
        <taxon>Deinococci</taxon>
        <taxon>Deinococcales</taxon>
        <taxon>Deinococcaceae</taxon>
        <taxon>Deinococcus</taxon>
    </lineage>
</organism>